<dbReference type="Pfam" id="PF00141">
    <property type="entry name" value="peroxidase"/>
    <property type="match status" value="1"/>
</dbReference>
<dbReference type="Proteomes" id="UP000757232">
    <property type="component" value="Unassembled WGS sequence"/>
</dbReference>
<dbReference type="PRINTS" id="PR00462">
    <property type="entry name" value="LIGNINASE"/>
</dbReference>
<dbReference type="InterPro" id="IPR019793">
    <property type="entry name" value="Peroxidases_heam-ligand_BS"/>
</dbReference>
<feature type="signal peptide" evidence="14">
    <location>
        <begin position="1"/>
        <end position="21"/>
    </location>
</feature>
<evidence type="ECO:0000256" key="14">
    <source>
        <dbReference type="RuleBase" id="RU363051"/>
    </source>
</evidence>
<evidence type="ECO:0000256" key="11">
    <source>
        <dbReference type="PIRSR" id="PIRSR601621-2"/>
    </source>
</evidence>
<comment type="caution">
    <text evidence="16">The sequence shown here is derived from an EMBL/GenBank/DDBJ whole genome shotgun (WGS) entry which is preliminary data.</text>
</comment>
<dbReference type="AlphaFoldDB" id="A0A9Q5NE74"/>
<dbReference type="EC" id="1.11.1.-" evidence="14"/>
<dbReference type="GO" id="GO:0004601">
    <property type="term" value="F:peroxidase activity"/>
    <property type="evidence" value="ECO:0007669"/>
    <property type="project" value="UniProtKB-KW"/>
</dbReference>
<dbReference type="Gene3D" id="1.10.520.10">
    <property type="match status" value="1"/>
</dbReference>
<feature type="binding site" evidence="11">
    <location>
        <position position="216"/>
    </location>
    <ligand>
        <name>Ca(2+)</name>
        <dbReference type="ChEBI" id="CHEBI:29108"/>
        <label>2</label>
    </ligand>
</feature>
<evidence type="ECO:0000256" key="13">
    <source>
        <dbReference type="PIRSR" id="PIRSR601621-4"/>
    </source>
</evidence>
<feature type="disulfide bond" evidence="13">
    <location>
        <begin position="256"/>
        <end position="321"/>
    </location>
</feature>
<dbReference type="GO" id="GO:0000302">
    <property type="term" value="P:response to reactive oxygen species"/>
    <property type="evidence" value="ECO:0007669"/>
    <property type="project" value="TreeGrafter"/>
</dbReference>
<keyword evidence="17" id="KW-1185">Reference proteome</keyword>
<evidence type="ECO:0000256" key="12">
    <source>
        <dbReference type="PIRSR" id="PIRSR601621-3"/>
    </source>
</evidence>
<comment type="cofactor">
    <cofactor evidence="11">
        <name>heme b</name>
        <dbReference type="ChEBI" id="CHEBI:60344"/>
    </cofactor>
    <text evidence="11">Binds 1 heme b (iron(II)-protoporphyrin IX) group per subunit.</text>
</comment>
<keyword evidence="3 11" id="KW-0349">Heme</keyword>
<dbReference type="PRINTS" id="PR00458">
    <property type="entry name" value="PEROXIDASE"/>
</dbReference>
<dbReference type="GO" id="GO:0046872">
    <property type="term" value="F:metal ion binding"/>
    <property type="evidence" value="ECO:0007669"/>
    <property type="project" value="UniProtKB-UniRule"/>
</dbReference>
<evidence type="ECO:0000256" key="8">
    <source>
        <dbReference type="ARBA" id="ARBA00023157"/>
    </source>
</evidence>
<feature type="binding site" evidence="11">
    <location>
        <position position="88"/>
    </location>
    <ligand>
        <name>Ca(2+)</name>
        <dbReference type="ChEBI" id="CHEBI:29108"/>
        <label>1</label>
    </ligand>
</feature>
<keyword evidence="5 14" id="KW-0732">Signal</keyword>
<comment type="similarity">
    <text evidence="1 14">Belongs to the peroxidase family. Ligninase subfamily.</text>
</comment>
<feature type="binding site" evidence="11">
    <location>
        <position position="74"/>
    </location>
    <ligand>
        <name>Ca(2+)</name>
        <dbReference type="ChEBI" id="CHEBI:29108"/>
        <label>1</label>
    </ligand>
</feature>
<evidence type="ECO:0000256" key="3">
    <source>
        <dbReference type="ARBA" id="ARBA00022617"/>
    </source>
</evidence>
<gene>
    <name evidence="16" type="ORF">A7U60_g2071</name>
</gene>
<feature type="binding site" evidence="11">
    <location>
        <position position="86"/>
    </location>
    <ligand>
        <name>Ca(2+)</name>
        <dbReference type="ChEBI" id="CHEBI:29108"/>
        <label>1</label>
    </ligand>
</feature>
<proteinExistence type="inferred from homology"/>
<dbReference type="PROSITE" id="PS50873">
    <property type="entry name" value="PEROXIDASE_4"/>
    <property type="match status" value="1"/>
</dbReference>
<dbReference type="SUPFAM" id="SSF48113">
    <property type="entry name" value="Heme-dependent peroxidases"/>
    <property type="match status" value="1"/>
</dbReference>
<name>A0A9Q5NE74_SANBA</name>
<evidence type="ECO:0000256" key="1">
    <source>
        <dbReference type="ARBA" id="ARBA00006089"/>
    </source>
</evidence>
<keyword evidence="2 14" id="KW-0575">Peroxidase</keyword>
<keyword evidence="9" id="KW-0325">Glycoprotein</keyword>
<dbReference type="OrthoDB" id="2113341at2759"/>
<feature type="disulfide bond" evidence="13">
    <location>
        <begin position="41"/>
        <end position="292"/>
    </location>
</feature>
<dbReference type="InterPro" id="IPR024589">
    <property type="entry name" value="Ligninase_C"/>
</dbReference>
<dbReference type="InterPro" id="IPR010255">
    <property type="entry name" value="Haem_peroxidase_sf"/>
</dbReference>
<dbReference type="GO" id="GO:0042744">
    <property type="term" value="P:hydrogen peroxide catabolic process"/>
    <property type="evidence" value="ECO:0007669"/>
    <property type="project" value="TreeGrafter"/>
</dbReference>
<dbReference type="InterPro" id="IPR002016">
    <property type="entry name" value="Haem_peroxidase"/>
</dbReference>
<feature type="binding site" evidence="11">
    <location>
        <position position="199"/>
    </location>
    <ligand>
        <name>Ca(2+)</name>
        <dbReference type="ChEBI" id="CHEBI:29108"/>
        <label>2</label>
    </ligand>
</feature>
<feature type="active site" description="Proton acceptor" evidence="10">
    <location>
        <position position="73"/>
    </location>
</feature>
<comment type="cofactor">
    <cofactor evidence="11 14">
        <name>Ca(2+)</name>
        <dbReference type="ChEBI" id="CHEBI:29108"/>
    </cofactor>
    <text evidence="11 14">Binds 2 calcium ions per subunit.</text>
</comment>
<dbReference type="PANTHER" id="PTHR31356:SF66">
    <property type="entry name" value="CATALASE-PEROXIDASE"/>
    <property type="match status" value="1"/>
</dbReference>
<organism evidence="16 17">
    <name type="scientific">Sanghuangporus baumii</name>
    <name type="common">Phellinus baumii</name>
    <dbReference type="NCBI Taxonomy" id="108892"/>
    <lineage>
        <taxon>Eukaryota</taxon>
        <taxon>Fungi</taxon>
        <taxon>Dikarya</taxon>
        <taxon>Basidiomycota</taxon>
        <taxon>Agaricomycotina</taxon>
        <taxon>Agaricomycetes</taxon>
        <taxon>Hymenochaetales</taxon>
        <taxon>Hymenochaetaceae</taxon>
        <taxon>Sanghuangporus</taxon>
    </lineage>
</organism>
<dbReference type="PANTHER" id="PTHR31356">
    <property type="entry name" value="THYLAKOID LUMENAL 29 KDA PROTEIN, CHLOROPLASTIC-RELATED"/>
    <property type="match status" value="1"/>
</dbReference>
<feature type="disulfide bond" evidence="13">
    <location>
        <begin position="60"/>
        <end position="143"/>
    </location>
</feature>
<feature type="binding site" evidence="11">
    <location>
        <position position="218"/>
    </location>
    <ligand>
        <name>Ca(2+)</name>
        <dbReference type="ChEBI" id="CHEBI:29108"/>
        <label>2</label>
    </ligand>
</feature>
<evidence type="ECO:0000259" key="15">
    <source>
        <dbReference type="PROSITE" id="PS50873"/>
    </source>
</evidence>
<keyword evidence="8 13" id="KW-1015">Disulfide bond</keyword>
<feature type="chain" id="PRO_5040539823" description="Peroxidase" evidence="14">
    <location>
        <begin position="22"/>
        <end position="344"/>
    </location>
</feature>
<dbReference type="InterPro" id="IPR019794">
    <property type="entry name" value="Peroxidases_AS"/>
</dbReference>
<feature type="disulfide bond" evidence="13">
    <location>
        <begin position="30"/>
        <end position="42"/>
    </location>
</feature>
<evidence type="ECO:0000256" key="6">
    <source>
        <dbReference type="ARBA" id="ARBA00023002"/>
    </source>
</evidence>
<evidence type="ECO:0000256" key="10">
    <source>
        <dbReference type="PIRSR" id="PIRSR601621-1"/>
    </source>
</evidence>
<keyword evidence="11 14" id="KW-0106">Calcium</keyword>
<feature type="domain" description="Plant heme peroxidase family profile" evidence="15">
    <location>
        <begin position="68"/>
        <end position="296"/>
    </location>
</feature>
<keyword evidence="6 14" id="KW-0560">Oxidoreductase</keyword>
<dbReference type="InterPro" id="IPR001621">
    <property type="entry name" value="Ligninase"/>
</dbReference>
<feature type="binding site" description="axial binding residue" evidence="11">
    <location>
        <position position="198"/>
    </location>
    <ligand>
        <name>heme b</name>
        <dbReference type="ChEBI" id="CHEBI:60344"/>
    </ligand>
    <ligandPart>
        <name>Fe</name>
        <dbReference type="ChEBI" id="CHEBI:18248"/>
    </ligandPart>
</feature>
<keyword evidence="7 11" id="KW-0408">Iron</keyword>
<dbReference type="PROSITE" id="PS00435">
    <property type="entry name" value="PEROXIDASE_1"/>
    <property type="match status" value="1"/>
</dbReference>
<evidence type="ECO:0000313" key="16">
    <source>
        <dbReference type="EMBL" id="OCB90709.1"/>
    </source>
</evidence>
<evidence type="ECO:0000256" key="2">
    <source>
        <dbReference type="ARBA" id="ARBA00022559"/>
    </source>
</evidence>
<dbReference type="Gene3D" id="1.10.420.10">
    <property type="entry name" value="Peroxidase, domain 2"/>
    <property type="match status" value="1"/>
</dbReference>
<feature type="site" description="Transition state stabilizer" evidence="12">
    <location>
        <position position="69"/>
    </location>
</feature>
<dbReference type="GO" id="GO:0034599">
    <property type="term" value="P:cellular response to oxidative stress"/>
    <property type="evidence" value="ECO:0007669"/>
    <property type="project" value="InterPro"/>
</dbReference>
<evidence type="ECO:0000313" key="17">
    <source>
        <dbReference type="Proteomes" id="UP000757232"/>
    </source>
</evidence>
<dbReference type="GO" id="GO:0020037">
    <property type="term" value="F:heme binding"/>
    <property type="evidence" value="ECO:0007669"/>
    <property type="project" value="UniProtKB-UniRule"/>
</dbReference>
<feature type="binding site" evidence="11">
    <location>
        <position position="223"/>
    </location>
    <ligand>
        <name>Ca(2+)</name>
        <dbReference type="ChEBI" id="CHEBI:29108"/>
        <label>2</label>
    </ligand>
</feature>
<evidence type="ECO:0000256" key="4">
    <source>
        <dbReference type="ARBA" id="ARBA00022723"/>
    </source>
</evidence>
<feature type="binding site" evidence="11">
    <location>
        <position position="90"/>
    </location>
    <ligand>
        <name>Ca(2+)</name>
        <dbReference type="ChEBI" id="CHEBI:29108"/>
        <label>1</label>
    </ligand>
</feature>
<dbReference type="Pfam" id="PF11895">
    <property type="entry name" value="Peroxidase_ext"/>
    <property type="match status" value="1"/>
</dbReference>
<keyword evidence="4 11" id="KW-0479">Metal-binding</keyword>
<reference evidence="16" key="1">
    <citation type="submission" date="2016-06" db="EMBL/GenBank/DDBJ databases">
        <title>Draft Genome sequence of the fungus Inonotus baumii.</title>
        <authorList>
            <person name="Zhu H."/>
            <person name="Lin W."/>
        </authorList>
    </citation>
    <scope>NUCLEOTIDE SEQUENCE</scope>
    <source>
        <strain evidence="16">821</strain>
    </source>
</reference>
<sequence length="344" mass="36028">MAIKSLLSISGLAATLSVSYAAAAPQLALCPNLRLVSNAACCKFFDLRDDLQNNLFGNTCGERVREALRLTFHDSIAFSKTLGGGGADGSIITFAETELQFAANAGNGGVEEFVATLTPFGPKHNVTPGDLISFAGILGISNCPGTPRVQFFTGRPNPVAPAPDGLVNQPTDDADTIIARFADAGFSPDELVSLLASHSIAGADTFVGAGGGDAFDSTAHVFDSQFFIETRLHNPVPGEGRLPSDASLARDSRTACTWQSFVNNENSMRSAFAAALTKMMLLGQDQSQLVDCTEVIPQSPSHNPAPFFPGNATINDVDAACTQTPFPTLPQNPAVTSVATINEF</sequence>
<evidence type="ECO:0000256" key="5">
    <source>
        <dbReference type="ARBA" id="ARBA00022729"/>
    </source>
</evidence>
<protein>
    <recommendedName>
        <fullName evidence="14">Peroxidase</fullName>
        <ecNumber evidence="14">1.11.1.-</ecNumber>
    </recommendedName>
</protein>
<accession>A0A9Q5NE74</accession>
<evidence type="ECO:0000256" key="9">
    <source>
        <dbReference type="ARBA" id="ARBA00023180"/>
    </source>
</evidence>
<evidence type="ECO:0000256" key="7">
    <source>
        <dbReference type="ARBA" id="ARBA00023004"/>
    </source>
</evidence>
<dbReference type="InterPro" id="IPR044831">
    <property type="entry name" value="Ccp1-like"/>
</dbReference>
<dbReference type="PROSITE" id="PS00436">
    <property type="entry name" value="PEROXIDASE_2"/>
    <property type="match status" value="1"/>
</dbReference>
<dbReference type="EMBL" id="LNZH02000121">
    <property type="protein sequence ID" value="OCB90709.1"/>
    <property type="molecule type" value="Genomic_DNA"/>
</dbReference>